<gene>
    <name evidence="2" type="ORF">HDA36_001489</name>
</gene>
<reference evidence="2 3" key="1">
    <citation type="submission" date="2020-08" db="EMBL/GenBank/DDBJ databases">
        <title>Sequencing the genomes of 1000 actinobacteria strains.</title>
        <authorList>
            <person name="Klenk H.-P."/>
        </authorList>
    </citation>
    <scope>NUCLEOTIDE SEQUENCE [LARGE SCALE GENOMIC DNA]</scope>
    <source>
        <strain evidence="2 3">DSM 44551</strain>
    </source>
</reference>
<comment type="caution">
    <text evidence="2">The sequence shown here is derived from an EMBL/GenBank/DDBJ whole genome shotgun (WGS) entry which is preliminary data.</text>
</comment>
<accession>A0A7W8QJH9</accession>
<dbReference type="InterPro" id="IPR050639">
    <property type="entry name" value="SSR_resolvase"/>
</dbReference>
<dbReference type="EMBL" id="JACHDB010000001">
    <property type="protein sequence ID" value="MBB5431405.1"/>
    <property type="molecule type" value="Genomic_DNA"/>
</dbReference>
<dbReference type="GO" id="GO:0003677">
    <property type="term" value="F:DNA binding"/>
    <property type="evidence" value="ECO:0007669"/>
    <property type="project" value="InterPro"/>
</dbReference>
<feature type="domain" description="Recombinase" evidence="1">
    <location>
        <begin position="176"/>
        <end position="284"/>
    </location>
</feature>
<evidence type="ECO:0000313" key="3">
    <source>
        <dbReference type="Proteomes" id="UP000572635"/>
    </source>
</evidence>
<organism evidence="2 3">
    <name type="scientific">Nocardiopsis composta</name>
    <dbReference type="NCBI Taxonomy" id="157465"/>
    <lineage>
        <taxon>Bacteria</taxon>
        <taxon>Bacillati</taxon>
        <taxon>Actinomycetota</taxon>
        <taxon>Actinomycetes</taxon>
        <taxon>Streptosporangiales</taxon>
        <taxon>Nocardiopsidaceae</taxon>
        <taxon>Nocardiopsis</taxon>
    </lineage>
</organism>
<dbReference type="InterPro" id="IPR036162">
    <property type="entry name" value="Resolvase-like_N_sf"/>
</dbReference>
<dbReference type="InterPro" id="IPR006119">
    <property type="entry name" value="Resolv_N"/>
</dbReference>
<dbReference type="PROSITE" id="PS51737">
    <property type="entry name" value="RECOMBINASE_DNA_BIND"/>
    <property type="match status" value="1"/>
</dbReference>
<dbReference type="Gene3D" id="3.90.1750.20">
    <property type="entry name" value="Putative Large Serine Recombinase, Chain B, Domain 2"/>
    <property type="match status" value="1"/>
</dbReference>
<dbReference type="SMART" id="SM00857">
    <property type="entry name" value="Resolvase"/>
    <property type="match status" value="1"/>
</dbReference>
<dbReference type="InterPro" id="IPR038109">
    <property type="entry name" value="DNA_bind_recomb_sf"/>
</dbReference>
<dbReference type="Pfam" id="PF00239">
    <property type="entry name" value="Resolvase"/>
    <property type="match status" value="1"/>
</dbReference>
<name>A0A7W8QJH9_9ACTN</name>
<dbReference type="InterPro" id="IPR011109">
    <property type="entry name" value="DNA_bind_recombinase_dom"/>
</dbReference>
<evidence type="ECO:0000313" key="2">
    <source>
        <dbReference type="EMBL" id="MBB5431405.1"/>
    </source>
</evidence>
<dbReference type="Gene3D" id="3.40.50.1390">
    <property type="entry name" value="Resolvase, N-terminal catalytic domain"/>
    <property type="match status" value="1"/>
</dbReference>
<dbReference type="Pfam" id="PF07508">
    <property type="entry name" value="Recombinase"/>
    <property type="match status" value="1"/>
</dbReference>
<keyword evidence="3" id="KW-1185">Reference proteome</keyword>
<sequence>MPMPLSASARLRDRPRAILYGRVSEEKPGSRSCGQQLDIGDRRAIEFSWEVVGRYADDGRSASQYASQSREDWETEVLPRIERGEAEILWLWEFSRGTRERMMWARLADACQRHSMFIALDDELWDTLNPDHMRYLDGLMADSVAESGKTRKRIIRDVAAQAEVGAPHGEAAFGFAREYDPKTGVLLRQVIDPGQAEIVREAAERFLGGDGLQTIAKDFNARGIPAPRGGRWHGSTLRYLLERPSLMGKRSWRGRIMESGGWPHIIDPPDWWAIQAKLRDPSRRKAKDTKARHLLSGIALCGEPTCRGKLRMRQDRWGFKYSCVGVYPGAPTGLGHVSRSERKTDRHVELMLAQRFSMRDVLERLAAGGGASENAGEVQAELEALEADLELAYEAAKRTGPGRLPMARLLEIEATLTPRIEELRGRLRPKAVDPMAQALADEDPARVLETWRGWTLEQQRSALRAWTEEIVVLRTGKTGRRELTAHESISISWVGA</sequence>
<evidence type="ECO:0000259" key="1">
    <source>
        <dbReference type="PROSITE" id="PS51737"/>
    </source>
</evidence>
<dbReference type="PANTHER" id="PTHR30461">
    <property type="entry name" value="DNA-INVERTASE FROM LAMBDOID PROPHAGE"/>
    <property type="match status" value="1"/>
</dbReference>
<dbReference type="Proteomes" id="UP000572635">
    <property type="component" value="Unassembled WGS sequence"/>
</dbReference>
<dbReference type="PANTHER" id="PTHR30461:SF23">
    <property type="entry name" value="DNA RECOMBINASE-RELATED"/>
    <property type="match status" value="1"/>
</dbReference>
<protein>
    <submittedName>
        <fullName evidence="2">DNA invertase Pin-like site-specific DNA recombinase</fullName>
    </submittedName>
</protein>
<dbReference type="SUPFAM" id="SSF53041">
    <property type="entry name" value="Resolvase-like"/>
    <property type="match status" value="1"/>
</dbReference>
<dbReference type="AlphaFoldDB" id="A0A7W8QJH9"/>
<dbReference type="GO" id="GO:0000150">
    <property type="term" value="F:DNA strand exchange activity"/>
    <property type="evidence" value="ECO:0007669"/>
    <property type="project" value="InterPro"/>
</dbReference>
<proteinExistence type="predicted"/>